<comment type="caution">
    <text evidence="9">The sequence shown here is derived from an EMBL/GenBank/DDBJ whole genome shotgun (WGS) entry which is preliminary data.</text>
</comment>
<organism evidence="9 10">
    <name type="scientific">Pseudochrobactrum saccharolyticum</name>
    <dbReference type="NCBI Taxonomy" id="354352"/>
    <lineage>
        <taxon>Bacteria</taxon>
        <taxon>Pseudomonadati</taxon>
        <taxon>Pseudomonadota</taxon>
        <taxon>Alphaproteobacteria</taxon>
        <taxon>Hyphomicrobiales</taxon>
        <taxon>Brucellaceae</taxon>
        <taxon>Pseudochrobactrum</taxon>
    </lineage>
</organism>
<comment type="subunit">
    <text evidence="7">Heterodimer of a catalytic subunit (MsrP) and a heme-binding subunit (MsrQ).</text>
</comment>
<evidence type="ECO:0000256" key="4">
    <source>
        <dbReference type="ARBA" id="ARBA00022989"/>
    </source>
</evidence>
<dbReference type="PANTHER" id="PTHR36964">
    <property type="entry name" value="PROTEIN-METHIONINE-SULFOXIDE REDUCTASE HEME-BINDING SUBUNIT MSRQ"/>
    <property type="match status" value="1"/>
</dbReference>
<evidence type="ECO:0000256" key="7">
    <source>
        <dbReference type="HAMAP-Rule" id="MF_01207"/>
    </source>
</evidence>
<dbReference type="NCBIfam" id="NF003833">
    <property type="entry name" value="PRK05419.1-5"/>
    <property type="match status" value="1"/>
</dbReference>
<keyword evidence="2 7" id="KW-0813">Transport</keyword>
<evidence type="ECO:0000256" key="5">
    <source>
        <dbReference type="ARBA" id="ARBA00023004"/>
    </source>
</evidence>
<dbReference type="InterPro" id="IPR013130">
    <property type="entry name" value="Fe3_Rdtase_TM_dom"/>
</dbReference>
<dbReference type="EMBL" id="JACHIL010000002">
    <property type="protein sequence ID" value="MBB5090742.1"/>
    <property type="molecule type" value="Genomic_DNA"/>
</dbReference>
<keyword evidence="7" id="KW-0285">Flavoprotein</keyword>
<feature type="transmembrane region" description="Helical" evidence="7">
    <location>
        <begin position="175"/>
        <end position="192"/>
    </location>
</feature>
<keyword evidence="7" id="KW-0479">Metal-binding</keyword>
<keyword evidence="7" id="KW-0249">Electron transport</keyword>
<comment type="similarity">
    <text evidence="7">Belongs to the MsrQ family.</text>
</comment>
<dbReference type="Proteomes" id="UP000531231">
    <property type="component" value="Unassembled WGS sequence"/>
</dbReference>
<dbReference type="GO" id="GO:0016679">
    <property type="term" value="F:oxidoreductase activity, acting on diphenols and related substances as donors"/>
    <property type="evidence" value="ECO:0007669"/>
    <property type="project" value="TreeGrafter"/>
</dbReference>
<reference evidence="9 10" key="1">
    <citation type="submission" date="2020-08" db="EMBL/GenBank/DDBJ databases">
        <title>Genomic Encyclopedia of Type Strains, Phase IV (KMG-IV): sequencing the most valuable type-strain genomes for metagenomic binning, comparative biology and taxonomic classification.</title>
        <authorList>
            <person name="Goeker M."/>
        </authorList>
    </citation>
    <scope>NUCLEOTIDE SEQUENCE [LARGE SCALE GENOMIC DNA]</scope>
    <source>
        <strain evidence="9 10">DSM 25620</strain>
    </source>
</reference>
<feature type="transmembrane region" description="Helical" evidence="7">
    <location>
        <begin position="198"/>
        <end position="214"/>
    </location>
</feature>
<evidence type="ECO:0000256" key="6">
    <source>
        <dbReference type="ARBA" id="ARBA00023136"/>
    </source>
</evidence>
<keyword evidence="3 7" id="KW-0812">Transmembrane</keyword>
<name>A0A7W8AHY8_9HYPH</name>
<keyword evidence="6 7" id="KW-0472">Membrane</keyword>
<comment type="subcellular location">
    <subcellularLocation>
        <location evidence="7">Cell membrane</location>
        <topology evidence="7">Multi-pass membrane protein</topology>
    </subcellularLocation>
    <subcellularLocation>
        <location evidence="1">Membrane</location>
        <topology evidence="1">Multi-pass membrane protein</topology>
    </subcellularLocation>
</comment>
<keyword evidence="10" id="KW-1185">Reference proteome</keyword>
<feature type="transmembrane region" description="Helical" evidence="7">
    <location>
        <begin position="103"/>
        <end position="121"/>
    </location>
</feature>
<comment type="function">
    <text evidence="7">Part of the MsrPQ system that repairs oxidized periplasmic proteins containing methionine sulfoxide residues (Met-O), using respiratory chain electrons. Thus protects these proteins from oxidative-stress damage caused by reactive species of oxygen and chlorine generated by the host defense mechanisms. MsrPQ is essential for the maintenance of envelope integrity under bleach stress, rescuing a wide series of structurally unrelated periplasmic proteins from methionine oxidation. MsrQ provides electrons for reduction to the reductase catalytic subunit MsrP, using the quinone pool of the respiratory chain.</text>
</comment>
<dbReference type="GO" id="GO:0030091">
    <property type="term" value="P:protein repair"/>
    <property type="evidence" value="ECO:0007669"/>
    <property type="project" value="UniProtKB-UniRule"/>
</dbReference>
<evidence type="ECO:0000256" key="2">
    <source>
        <dbReference type="ARBA" id="ARBA00022448"/>
    </source>
</evidence>
<dbReference type="AlphaFoldDB" id="A0A7W8AHY8"/>
<keyword evidence="5 7" id="KW-0408">Iron</keyword>
<dbReference type="GO" id="GO:0020037">
    <property type="term" value="F:heme binding"/>
    <property type="evidence" value="ECO:0007669"/>
    <property type="project" value="UniProtKB-UniRule"/>
</dbReference>
<dbReference type="RefSeq" id="WP_374828071.1">
    <property type="nucleotide sequence ID" value="NZ_JACHIL010000002.1"/>
</dbReference>
<dbReference type="HAMAP" id="MF_01207">
    <property type="entry name" value="MsrQ"/>
    <property type="match status" value="1"/>
</dbReference>
<dbReference type="InterPro" id="IPR022837">
    <property type="entry name" value="MsrQ-like"/>
</dbReference>
<dbReference type="GO" id="GO:0009055">
    <property type="term" value="F:electron transfer activity"/>
    <property type="evidence" value="ECO:0007669"/>
    <property type="project" value="UniProtKB-UniRule"/>
</dbReference>
<keyword evidence="7" id="KW-0349">Heme</keyword>
<feature type="domain" description="Ferric oxidoreductase" evidence="8">
    <location>
        <begin position="71"/>
        <end position="182"/>
    </location>
</feature>
<comment type="cofactor">
    <cofactor evidence="7">
        <name>FMN</name>
        <dbReference type="ChEBI" id="CHEBI:58210"/>
    </cofactor>
    <text evidence="7">Binds 1 FMN per subunit.</text>
</comment>
<feature type="transmembrane region" description="Helical" evidence="7">
    <location>
        <begin position="74"/>
        <end position="91"/>
    </location>
</feature>
<dbReference type="Pfam" id="PF01794">
    <property type="entry name" value="Ferric_reduct"/>
    <property type="match status" value="1"/>
</dbReference>
<accession>A0A7W8AHY8</accession>
<evidence type="ECO:0000256" key="1">
    <source>
        <dbReference type="ARBA" id="ARBA00004141"/>
    </source>
</evidence>
<comment type="cofactor">
    <cofactor evidence="7">
        <name>heme b</name>
        <dbReference type="ChEBI" id="CHEBI:60344"/>
    </cofactor>
    <text evidence="7">Binds 1 heme b (iron(II)-protoporphyrin IX) group per subunit.</text>
</comment>
<dbReference type="GO" id="GO:0010181">
    <property type="term" value="F:FMN binding"/>
    <property type="evidence" value="ECO:0007669"/>
    <property type="project" value="UniProtKB-UniRule"/>
</dbReference>
<evidence type="ECO:0000313" key="9">
    <source>
        <dbReference type="EMBL" id="MBB5090742.1"/>
    </source>
</evidence>
<evidence type="ECO:0000259" key="8">
    <source>
        <dbReference type="Pfam" id="PF01794"/>
    </source>
</evidence>
<dbReference type="GO" id="GO:0046872">
    <property type="term" value="F:metal ion binding"/>
    <property type="evidence" value="ECO:0007669"/>
    <property type="project" value="UniProtKB-KW"/>
</dbReference>
<sequence length="224" mass="25974">MKPDIAAQTIAMPRTTGKQTAARKPPVKIPNNPWLRWGIYVVGLAPASWAFWLAATNQLGANPVKEFEHLLGIWALRFLILTLLVTPLRDLFRLNFLPYRRALGLLAFYYVAMHFATYIILDRGLNWPDIVKDVTQRWFIIFGFIGFVMLIPLAITSNQWSIRKLKNNWQNLHRLIYVIALAGSLHFLMSVKSWPPEPLIYGLIIITLVLWRFVRQPYLAYKKS</sequence>
<protein>
    <recommendedName>
        <fullName evidence="7">Protein-methionine-sulfoxide reductase heme-binding subunit MsrQ</fullName>
    </recommendedName>
    <alternativeName>
        <fullName evidence="7">Flavocytochrome MsrQ</fullName>
    </alternativeName>
</protein>
<keyword evidence="7" id="KW-0288">FMN</keyword>
<keyword evidence="4 7" id="KW-1133">Transmembrane helix</keyword>
<proteinExistence type="inferred from homology"/>
<evidence type="ECO:0000256" key="3">
    <source>
        <dbReference type="ARBA" id="ARBA00022692"/>
    </source>
</evidence>
<dbReference type="PANTHER" id="PTHR36964:SF1">
    <property type="entry name" value="PROTEIN-METHIONINE-SULFOXIDE REDUCTASE HEME-BINDING SUBUNIT MSRQ"/>
    <property type="match status" value="1"/>
</dbReference>
<dbReference type="GO" id="GO:0005886">
    <property type="term" value="C:plasma membrane"/>
    <property type="evidence" value="ECO:0007669"/>
    <property type="project" value="UniProtKB-SubCell"/>
</dbReference>
<feature type="transmembrane region" description="Helical" evidence="7">
    <location>
        <begin position="34"/>
        <end position="54"/>
    </location>
</feature>
<feature type="transmembrane region" description="Helical" evidence="7">
    <location>
        <begin position="136"/>
        <end position="155"/>
    </location>
</feature>
<evidence type="ECO:0000313" key="10">
    <source>
        <dbReference type="Proteomes" id="UP000531231"/>
    </source>
</evidence>
<gene>
    <name evidence="7" type="primary">msrQ</name>
    <name evidence="9" type="ORF">HNQ68_001266</name>
</gene>
<keyword evidence="7" id="KW-1003">Cell membrane</keyword>